<evidence type="ECO:0000256" key="2">
    <source>
        <dbReference type="ARBA" id="ARBA00014038"/>
    </source>
</evidence>
<evidence type="ECO:0000313" key="8">
    <source>
        <dbReference type="Proteomes" id="UP000315522"/>
    </source>
</evidence>
<dbReference type="InterPro" id="IPR037282">
    <property type="entry name" value="CapZ_alpha/beta"/>
</dbReference>
<dbReference type="PROSITE" id="PS00749">
    <property type="entry name" value="F_ACTIN_CAPPING_A_2"/>
    <property type="match status" value="1"/>
</dbReference>
<dbReference type="Pfam" id="PF01267">
    <property type="entry name" value="F-actin_cap_A"/>
    <property type="match status" value="1"/>
</dbReference>
<dbReference type="InterPro" id="IPR042489">
    <property type="entry name" value="CapZ_alpha_1"/>
</dbReference>
<evidence type="ECO:0000256" key="6">
    <source>
        <dbReference type="RuleBase" id="RU365077"/>
    </source>
</evidence>
<sequence>MASPLATVSSFVEGAPPGEMLLPVLLPPAILELFTEAISLDIKALTIDTPSLASQLGPAFEKYNEEQFATVKLPGSSQSVIVSSYNSLGDGRYYDVESSSSFIFDHSTQKASGVQSHVLESSQSDLVKSLLKGLSTHVKEHYPSASYGVYPIEDDSKIAAVVVANKYSPNNFWNGRWRSLYIFSPSSSSLTGSIKVDVHYYEDGNVRLLTTKPVSAPVSSASAGTIIREITVAEKKYQEEINKGFNNLSEGAFKGLRRQLPITRQKIEWDKIAGYRLGQDIGGGSSKR</sequence>
<dbReference type="PRINTS" id="PR00191">
    <property type="entry name" value="FACTINCAPA"/>
</dbReference>
<dbReference type="GO" id="GO:0030479">
    <property type="term" value="C:actin cortical patch"/>
    <property type="evidence" value="ECO:0007669"/>
    <property type="project" value="TreeGrafter"/>
</dbReference>
<evidence type="ECO:0000256" key="3">
    <source>
        <dbReference type="ARBA" id="ARBA00022467"/>
    </source>
</evidence>
<comment type="similarity">
    <text evidence="1 6">Belongs to the F-actin-capping protein alpha subunit family.</text>
</comment>
<gene>
    <name evidence="7" type="primary">fac-1</name>
    <name evidence="7" type="ORF">LAWI1_G002130</name>
</gene>
<dbReference type="EMBL" id="QGML01000546">
    <property type="protein sequence ID" value="TVY91438.1"/>
    <property type="molecule type" value="Genomic_DNA"/>
</dbReference>
<evidence type="ECO:0000256" key="5">
    <source>
        <dbReference type="ARBA" id="ARBA00025389"/>
    </source>
</evidence>
<comment type="function">
    <text evidence="5 6">F-actin-capping proteins bind in a Ca(2+)-independent manner to the fast growing ends of actin filaments (barbed end) thereby blocking the exchange of subunits at these ends. Unlike other capping proteins (such as gelsolin and severin), these proteins do not sever actin filaments.</text>
</comment>
<keyword evidence="3 6" id="KW-0117">Actin capping</keyword>
<dbReference type="GO" id="GO:0030036">
    <property type="term" value="P:actin cytoskeleton organization"/>
    <property type="evidence" value="ECO:0007669"/>
    <property type="project" value="TreeGrafter"/>
</dbReference>
<dbReference type="GO" id="GO:0051015">
    <property type="term" value="F:actin filament binding"/>
    <property type="evidence" value="ECO:0007669"/>
    <property type="project" value="TreeGrafter"/>
</dbReference>
<dbReference type="InterPro" id="IPR042276">
    <property type="entry name" value="CapZ_alpha/beta_2"/>
</dbReference>
<dbReference type="PROSITE" id="PS00748">
    <property type="entry name" value="F_ACTIN_CAPPING_A_1"/>
    <property type="match status" value="1"/>
</dbReference>
<comment type="subunit">
    <text evidence="6">Heterodimer of an alpha and a beta subunit.</text>
</comment>
<dbReference type="PANTHER" id="PTHR10653:SF0">
    <property type="entry name" value="F-ACTIN-CAPPING PROTEIN SUBUNIT ALPHA"/>
    <property type="match status" value="1"/>
</dbReference>
<name>A0A559MEW2_9HELO</name>
<keyword evidence="4 6" id="KW-0009">Actin-binding</keyword>
<dbReference type="InterPro" id="IPR017865">
    <property type="entry name" value="F-actin_cap_asu_CS"/>
</dbReference>
<dbReference type="AlphaFoldDB" id="A0A559MEW2"/>
<evidence type="ECO:0000256" key="1">
    <source>
        <dbReference type="ARBA" id="ARBA00010479"/>
    </source>
</evidence>
<comment type="caution">
    <text evidence="7">The sequence shown here is derived from an EMBL/GenBank/DDBJ whole genome shotgun (WGS) entry which is preliminary data.</text>
</comment>
<protein>
    <recommendedName>
        <fullName evidence="2 6">F-actin-capping protein subunit alpha</fullName>
    </recommendedName>
</protein>
<dbReference type="Gene3D" id="3.90.1150.210">
    <property type="entry name" value="F-actin capping protein, beta subunit"/>
    <property type="match status" value="1"/>
</dbReference>
<keyword evidence="8" id="KW-1185">Reference proteome</keyword>
<dbReference type="Proteomes" id="UP000315522">
    <property type="component" value="Unassembled WGS sequence"/>
</dbReference>
<dbReference type="Gene3D" id="3.30.1140.60">
    <property type="entry name" value="F-actin capping protein, alpha subunit"/>
    <property type="match status" value="1"/>
</dbReference>
<dbReference type="SUPFAM" id="SSF90096">
    <property type="entry name" value="Subunits of heterodimeric actin filament capping protein Capz"/>
    <property type="match status" value="1"/>
</dbReference>
<proteinExistence type="inferred from homology"/>
<dbReference type="PANTHER" id="PTHR10653">
    <property type="entry name" value="F-ACTIN-CAPPING PROTEIN SUBUNIT ALPHA"/>
    <property type="match status" value="1"/>
</dbReference>
<evidence type="ECO:0000256" key="4">
    <source>
        <dbReference type="ARBA" id="ARBA00023203"/>
    </source>
</evidence>
<dbReference type="InterPro" id="IPR002189">
    <property type="entry name" value="CapZ_alpha"/>
</dbReference>
<evidence type="ECO:0000313" key="7">
    <source>
        <dbReference type="EMBL" id="TVY91438.1"/>
    </source>
</evidence>
<reference evidence="7 8" key="1">
    <citation type="submission" date="2018-05" db="EMBL/GenBank/DDBJ databases">
        <title>Genome sequencing and assembly of the regulated plant pathogen Lachnellula willkommii and related sister species for the development of diagnostic species identification markers.</title>
        <authorList>
            <person name="Giroux E."/>
            <person name="Bilodeau G."/>
        </authorList>
    </citation>
    <scope>NUCLEOTIDE SEQUENCE [LARGE SCALE GENOMIC DNA]</scope>
    <source>
        <strain evidence="7 8">CBS 172.35</strain>
    </source>
</reference>
<accession>A0A559MEW2</accession>
<dbReference type="GO" id="GO:0008290">
    <property type="term" value="C:F-actin capping protein complex"/>
    <property type="evidence" value="ECO:0007669"/>
    <property type="project" value="UniProtKB-UniRule"/>
</dbReference>
<dbReference type="GO" id="GO:0051016">
    <property type="term" value="P:barbed-end actin filament capping"/>
    <property type="evidence" value="ECO:0007669"/>
    <property type="project" value="UniProtKB-UniRule"/>
</dbReference>
<dbReference type="FunFam" id="3.90.1150.210:FF:000003">
    <property type="entry name" value="F-actin-capping protein subunit alpha"/>
    <property type="match status" value="1"/>
</dbReference>
<organism evidence="7 8">
    <name type="scientific">Lachnellula willkommii</name>
    <dbReference type="NCBI Taxonomy" id="215461"/>
    <lineage>
        <taxon>Eukaryota</taxon>
        <taxon>Fungi</taxon>
        <taxon>Dikarya</taxon>
        <taxon>Ascomycota</taxon>
        <taxon>Pezizomycotina</taxon>
        <taxon>Leotiomycetes</taxon>
        <taxon>Helotiales</taxon>
        <taxon>Lachnaceae</taxon>
        <taxon>Lachnellula</taxon>
    </lineage>
</organism>